<feature type="region of interest" description="Disordered" evidence="1">
    <location>
        <begin position="1"/>
        <end position="69"/>
    </location>
</feature>
<dbReference type="GO" id="GO:0005737">
    <property type="term" value="C:cytoplasm"/>
    <property type="evidence" value="ECO:0007669"/>
    <property type="project" value="TreeGrafter"/>
</dbReference>
<sequence>MSGSESKPLENKQTSYLTAGISALSPWSSRSASPKTDQDNQTPPEPTLTSTKGGDHAVSHKHRLSLRKYPRDCPVLNVQWFHAVDFPKRKPNPTGETAPDSKPPPPPKKYTAFSRQDSRALEAAFQSSVDEEDSAERRKLQYEVAQDDGDLGSVPHPRSDEKQNTSINGEEGIDKGRTIKVPVNEDFLFDVDIERRELAPAYWLGPVYEVRRGTWFFQDGSTLKPCDENLATQLEEGYIKIRPWRFPPPTTHKRNTSQSRAELVSTSRSSTPGATTPRSTLSSPTTAGPRLDVQSIGEALGEIPAPPQMKTHRLFGAYMNSIVTYQDSTIAWMLTDDFMSRMSSTMYERFAGGGHFAGVKIIRGYTDLAKKGSTEKDKGSPPRTKDDGDQDKNEGGEKLNRPAQMRTRSKSDSHHDPRRSSIDISHDQAVSPVDTDKRRLGLERQISSLVSAQDDREAHEEEVRKQDEREIQEDYQDQDAGEQGREIEHLMFVTHGIGQRLGLRTESINFVHDVNTLRKTLKSVYASSTDLQALNNEIDKLPKNCRIQVLPICWRHKLDFPKQSLRHNRKEHDLGDTEFEEDEEYPNLDDITVEGIPTVRNLLTDLALDILLYQSPAYKDHIARIVRQECNRIYKLFKERNPGFKGKVSLIGHSLGSAIMFDILCHQRDHQTHVRRQSSLRRRRDESGSQLDFDVEDFYSLGSPIALFQMLKGRTIVARHSPSGVASETPVGDIAADPFDSSSLSSSKMATPPSFTDITTSSPRCNQLFNIFHPTDPIAYRLEPLISPAMASLKPQPLPTVKRSFGAAVGQGISGIGSSVGKSVSGLWSSFSSGIANSLLNRSLGLTAEDTASAKAGAANQQSRVPLSMGATNPHFSNIVPSQLSGRDAVPMLPSELSMADAEQWRQAQIALSKGEPGQHPPTRLDETLETLYSGFEKRRKSQASDADVRDLGENPEWRDAEERGKKLRKEEAKVRALNGNGRVDYSIQETSFGLDVIGGIASHIMYWSDEDVSHFIISQLLSRQRVLRRIGSNG</sequence>
<feature type="compositionally biased region" description="Basic and acidic residues" evidence="1">
    <location>
        <begin position="947"/>
        <end position="965"/>
    </location>
</feature>
<keyword evidence="4" id="KW-1185">Reference proteome</keyword>
<dbReference type="PROSITE" id="PS51043">
    <property type="entry name" value="DDHD"/>
    <property type="match status" value="1"/>
</dbReference>
<evidence type="ECO:0000313" key="4">
    <source>
        <dbReference type="Proteomes" id="UP000800092"/>
    </source>
</evidence>
<dbReference type="InterPro" id="IPR055555">
    <property type="entry name" value="PA-PLA1_DUF7131"/>
</dbReference>
<dbReference type="InterPro" id="IPR029058">
    <property type="entry name" value="AB_hydrolase_fold"/>
</dbReference>
<dbReference type="OrthoDB" id="431378at2759"/>
<feature type="region of interest" description="Disordered" evidence="1">
    <location>
        <begin position="86"/>
        <end position="116"/>
    </location>
</feature>
<proteinExistence type="predicted"/>
<dbReference type="InterPro" id="IPR058055">
    <property type="entry name" value="PA-PLA1"/>
</dbReference>
<dbReference type="InterPro" id="IPR004177">
    <property type="entry name" value="DDHD_dom"/>
</dbReference>
<feature type="compositionally biased region" description="Basic and acidic residues" evidence="1">
    <location>
        <begin position="409"/>
        <end position="426"/>
    </location>
</feature>
<accession>A0A6A6H8D3</accession>
<reference evidence="3" key="1">
    <citation type="journal article" date="2020" name="Stud. Mycol.">
        <title>101 Dothideomycetes genomes: a test case for predicting lifestyles and emergence of pathogens.</title>
        <authorList>
            <person name="Haridas S."/>
            <person name="Albert R."/>
            <person name="Binder M."/>
            <person name="Bloem J."/>
            <person name="Labutti K."/>
            <person name="Salamov A."/>
            <person name="Andreopoulos B."/>
            <person name="Baker S."/>
            <person name="Barry K."/>
            <person name="Bills G."/>
            <person name="Bluhm B."/>
            <person name="Cannon C."/>
            <person name="Castanera R."/>
            <person name="Culley D."/>
            <person name="Daum C."/>
            <person name="Ezra D."/>
            <person name="Gonzalez J."/>
            <person name="Henrissat B."/>
            <person name="Kuo A."/>
            <person name="Liang C."/>
            <person name="Lipzen A."/>
            <person name="Lutzoni F."/>
            <person name="Magnuson J."/>
            <person name="Mondo S."/>
            <person name="Nolan M."/>
            <person name="Ohm R."/>
            <person name="Pangilinan J."/>
            <person name="Park H.-J."/>
            <person name="Ramirez L."/>
            <person name="Alfaro M."/>
            <person name="Sun H."/>
            <person name="Tritt A."/>
            <person name="Yoshinaga Y."/>
            <person name="Zwiers L.-H."/>
            <person name="Turgeon B."/>
            <person name="Goodwin S."/>
            <person name="Spatafora J."/>
            <person name="Crous P."/>
            <person name="Grigoriev I."/>
        </authorList>
    </citation>
    <scope>NUCLEOTIDE SEQUENCE</scope>
    <source>
        <strain evidence="3">Tuck. ex Michener</strain>
    </source>
</reference>
<feature type="compositionally biased region" description="Polar residues" evidence="1">
    <location>
        <begin position="1"/>
        <end position="17"/>
    </location>
</feature>
<feature type="compositionally biased region" description="Low complexity" evidence="1">
    <location>
        <begin position="22"/>
        <end position="34"/>
    </location>
</feature>
<evidence type="ECO:0000259" key="2">
    <source>
        <dbReference type="PROSITE" id="PS51043"/>
    </source>
</evidence>
<dbReference type="InterPro" id="IPR057826">
    <property type="entry name" value="WWE_C20G8.02"/>
</dbReference>
<dbReference type="Proteomes" id="UP000800092">
    <property type="component" value="Unassembled WGS sequence"/>
</dbReference>
<feature type="compositionally biased region" description="Basic and acidic residues" evidence="1">
    <location>
        <begin position="453"/>
        <end position="469"/>
    </location>
</feature>
<feature type="compositionally biased region" description="Acidic residues" evidence="1">
    <location>
        <begin position="470"/>
        <end position="480"/>
    </location>
</feature>
<dbReference type="GO" id="GO:0004620">
    <property type="term" value="F:phospholipase activity"/>
    <property type="evidence" value="ECO:0007669"/>
    <property type="project" value="TreeGrafter"/>
</dbReference>
<feature type="compositionally biased region" description="Low complexity" evidence="1">
    <location>
        <begin position="275"/>
        <end position="286"/>
    </location>
</feature>
<dbReference type="GO" id="GO:0046872">
    <property type="term" value="F:metal ion binding"/>
    <property type="evidence" value="ECO:0007669"/>
    <property type="project" value="InterPro"/>
</dbReference>
<feature type="region of interest" description="Disordered" evidence="1">
    <location>
        <begin position="371"/>
        <end position="481"/>
    </location>
</feature>
<dbReference type="SMART" id="SM01127">
    <property type="entry name" value="DDHD"/>
    <property type="match status" value="1"/>
</dbReference>
<dbReference type="AlphaFoldDB" id="A0A6A6H8D3"/>
<dbReference type="PANTHER" id="PTHR23509">
    <property type="entry name" value="PA-PL1 PHOSPHOLIPASE FAMILY"/>
    <property type="match status" value="1"/>
</dbReference>
<organism evidence="3 4">
    <name type="scientific">Viridothelium virens</name>
    <name type="common">Speckled blister lichen</name>
    <name type="synonym">Trypethelium virens</name>
    <dbReference type="NCBI Taxonomy" id="1048519"/>
    <lineage>
        <taxon>Eukaryota</taxon>
        <taxon>Fungi</taxon>
        <taxon>Dikarya</taxon>
        <taxon>Ascomycota</taxon>
        <taxon>Pezizomycotina</taxon>
        <taxon>Dothideomycetes</taxon>
        <taxon>Dothideomycetes incertae sedis</taxon>
        <taxon>Trypetheliales</taxon>
        <taxon>Trypetheliaceae</taxon>
        <taxon>Viridothelium</taxon>
    </lineage>
</organism>
<feature type="compositionally biased region" description="Basic residues" evidence="1">
    <location>
        <begin position="59"/>
        <end position="68"/>
    </location>
</feature>
<dbReference type="Pfam" id="PF23463">
    <property type="entry name" value="WWE_2"/>
    <property type="match status" value="1"/>
</dbReference>
<feature type="region of interest" description="Disordered" evidence="1">
    <location>
        <begin position="245"/>
        <end position="291"/>
    </location>
</feature>
<feature type="region of interest" description="Disordered" evidence="1">
    <location>
        <begin position="943"/>
        <end position="965"/>
    </location>
</feature>
<evidence type="ECO:0000313" key="3">
    <source>
        <dbReference type="EMBL" id="KAF2234262.1"/>
    </source>
</evidence>
<dbReference type="Pfam" id="PF23465">
    <property type="entry name" value="DUF7131"/>
    <property type="match status" value="1"/>
</dbReference>
<gene>
    <name evidence="3" type="ORF">EV356DRAFT_502614</name>
</gene>
<feature type="domain" description="DDHD" evidence="2">
    <location>
        <begin position="691"/>
        <end position="1023"/>
    </location>
</feature>
<feature type="compositionally biased region" description="Polar residues" evidence="1">
    <location>
        <begin position="39"/>
        <end position="52"/>
    </location>
</feature>
<dbReference type="SUPFAM" id="SSF53474">
    <property type="entry name" value="alpha/beta-Hydrolases"/>
    <property type="match status" value="1"/>
</dbReference>
<feature type="compositionally biased region" description="Basic and acidic residues" evidence="1">
    <location>
        <begin position="371"/>
        <end position="400"/>
    </location>
</feature>
<name>A0A6A6H8D3_VIRVR</name>
<dbReference type="EMBL" id="ML991800">
    <property type="protein sequence ID" value="KAF2234262.1"/>
    <property type="molecule type" value="Genomic_DNA"/>
</dbReference>
<dbReference type="PANTHER" id="PTHR23509:SF10">
    <property type="entry name" value="LD21067P"/>
    <property type="match status" value="1"/>
</dbReference>
<dbReference type="Pfam" id="PF02862">
    <property type="entry name" value="DDHD"/>
    <property type="match status" value="1"/>
</dbReference>
<evidence type="ECO:0000256" key="1">
    <source>
        <dbReference type="SAM" id="MobiDB-lite"/>
    </source>
</evidence>
<protein>
    <submittedName>
        <fullName evidence="3">DDHD-domain-containing protein</fullName>
    </submittedName>
</protein>
<feature type="region of interest" description="Disordered" evidence="1">
    <location>
        <begin position="143"/>
        <end position="172"/>
    </location>
</feature>
<feature type="compositionally biased region" description="Polar residues" evidence="1">
    <location>
        <begin position="256"/>
        <end position="274"/>
    </location>
</feature>